<sequence length="340" mass="35655">MAFKLLSCDGGGVRGYISSSLIQALDKATDGKLLNNVQGFAGTSTGGLISIALANGVCIDDVVNIYKNQAATIFTKNGWFTEADRRAQVNAAMAAGGELEGPGKFSSAYNATGLVKILTHYVGTKTFGDVKKVLAVNTAQLQDTSLTPPRWVPQTFNNCKVGGDFGAVKLLDAALSTSAAPCYFPPHEISGLGYFADGGTFANDPVLNGIEVAVAGGHASSITDVEVISIGTGISPEGIAAGDVGQPLNWGVTTWMWPFASGGVPATALLNMTLDLTSQNLERITQNLLKKQITRINPVLTAPVALDEYTPKDYAIMDEAIKAAMASDDWNTAINMVNSW</sequence>
<keyword evidence="5" id="KW-1185">Reference proteome</keyword>
<keyword evidence="2" id="KW-0442">Lipid degradation</keyword>
<evidence type="ECO:0000259" key="3">
    <source>
        <dbReference type="PROSITE" id="PS51635"/>
    </source>
</evidence>
<reference evidence="4 5" key="1">
    <citation type="submission" date="2016-10" db="EMBL/GenBank/DDBJ databases">
        <authorList>
            <person name="de Groot N.N."/>
        </authorList>
    </citation>
    <scope>NUCLEOTIDE SEQUENCE [LARGE SCALE GENOMIC DNA]</scope>
    <source>
        <strain evidence="4">1</strain>
    </source>
</reference>
<gene>
    <name evidence="4" type="ORF">NSMM_540013</name>
</gene>
<dbReference type="InterPro" id="IPR002641">
    <property type="entry name" value="PNPLA_dom"/>
</dbReference>
<dbReference type="InterPro" id="IPR016035">
    <property type="entry name" value="Acyl_Trfase/lysoPLipase"/>
</dbReference>
<feature type="short sequence motif" description="GXSXG" evidence="2">
    <location>
        <begin position="42"/>
        <end position="46"/>
    </location>
</feature>
<evidence type="ECO:0000313" key="5">
    <source>
        <dbReference type="Proteomes" id="UP000198729"/>
    </source>
</evidence>
<name>A0A1G5SHS0_9PROT</name>
<feature type="active site" description="Nucleophile" evidence="2">
    <location>
        <position position="44"/>
    </location>
</feature>
<accession>A0A1G5SHS0</accession>
<feature type="active site" description="Proton acceptor" evidence="2">
    <location>
        <position position="197"/>
    </location>
</feature>
<organism evidence="4 5">
    <name type="scientific">Nitrosomonas mobilis</name>
    <dbReference type="NCBI Taxonomy" id="51642"/>
    <lineage>
        <taxon>Bacteria</taxon>
        <taxon>Pseudomonadati</taxon>
        <taxon>Pseudomonadota</taxon>
        <taxon>Betaproteobacteria</taxon>
        <taxon>Nitrosomonadales</taxon>
        <taxon>Nitrosomonadaceae</taxon>
        <taxon>Nitrosomonas</taxon>
    </lineage>
</organism>
<dbReference type="Proteomes" id="UP000198729">
    <property type="component" value="Unassembled WGS sequence"/>
</dbReference>
<keyword evidence="1 2" id="KW-0443">Lipid metabolism</keyword>
<evidence type="ECO:0000256" key="1">
    <source>
        <dbReference type="ARBA" id="ARBA00023098"/>
    </source>
</evidence>
<evidence type="ECO:0000313" key="4">
    <source>
        <dbReference type="EMBL" id="SCZ86410.1"/>
    </source>
</evidence>
<feature type="short sequence motif" description="DGA/G" evidence="2">
    <location>
        <begin position="197"/>
        <end position="199"/>
    </location>
</feature>
<feature type="short sequence motif" description="GXGXXG" evidence="2">
    <location>
        <begin position="10"/>
        <end position="15"/>
    </location>
</feature>
<dbReference type="SUPFAM" id="SSF52151">
    <property type="entry name" value="FabD/lysophospholipase-like"/>
    <property type="match status" value="1"/>
</dbReference>
<dbReference type="Pfam" id="PF01734">
    <property type="entry name" value="Patatin"/>
    <property type="match status" value="1"/>
</dbReference>
<dbReference type="GO" id="GO:0016042">
    <property type="term" value="P:lipid catabolic process"/>
    <property type="evidence" value="ECO:0007669"/>
    <property type="project" value="UniProtKB-UniRule"/>
</dbReference>
<dbReference type="AlphaFoldDB" id="A0A1G5SHS0"/>
<dbReference type="STRING" id="51642.NSMM_540013"/>
<protein>
    <submittedName>
        <fullName evidence="4">Patatin</fullName>
    </submittedName>
</protein>
<dbReference type="PANTHER" id="PTHR24138">
    <property type="entry name" value="INTRACELLLAR PHOSPHOLIPASE A FAMILY"/>
    <property type="match status" value="1"/>
</dbReference>
<keyword evidence="2" id="KW-0378">Hydrolase</keyword>
<proteinExistence type="predicted"/>
<dbReference type="EMBL" id="FMWO01000063">
    <property type="protein sequence ID" value="SCZ86410.1"/>
    <property type="molecule type" value="Genomic_DNA"/>
</dbReference>
<dbReference type="RefSeq" id="WP_090287443.1">
    <property type="nucleotide sequence ID" value="NZ_FMWO01000063.1"/>
</dbReference>
<dbReference type="GO" id="GO:0016787">
    <property type="term" value="F:hydrolase activity"/>
    <property type="evidence" value="ECO:0007669"/>
    <property type="project" value="UniProtKB-UniRule"/>
</dbReference>
<evidence type="ECO:0000256" key="2">
    <source>
        <dbReference type="PROSITE-ProRule" id="PRU01161"/>
    </source>
</evidence>
<dbReference type="OrthoDB" id="9807112at2"/>
<dbReference type="Gene3D" id="3.40.1090.10">
    <property type="entry name" value="Cytosolic phospholipase A2 catalytic domain"/>
    <property type="match status" value="1"/>
</dbReference>
<dbReference type="PROSITE" id="PS51635">
    <property type="entry name" value="PNPLA"/>
    <property type="match status" value="1"/>
</dbReference>
<feature type="domain" description="PNPLA" evidence="3">
    <location>
        <begin position="6"/>
        <end position="210"/>
    </location>
</feature>
<dbReference type="InterPro" id="IPR047156">
    <property type="entry name" value="Teg/CotR/CapV-like"/>
</dbReference>
<dbReference type="PANTHER" id="PTHR24138:SF10">
    <property type="entry name" value="PHOSPHOLIPASE A2"/>
    <property type="match status" value="1"/>
</dbReference>